<evidence type="ECO:0000313" key="2">
    <source>
        <dbReference type="EMBL" id="CAI4033502.1"/>
    </source>
</evidence>
<dbReference type="KEGG" id="nti:DNFV4_03939"/>
<name>A0AA86N2K7_9BACT</name>
<feature type="domain" description="Cadherin-like beta-sandwich-like" evidence="1">
    <location>
        <begin position="69"/>
        <end position="164"/>
    </location>
</feature>
<reference evidence="2" key="1">
    <citation type="submission" date="2022-10" db="EMBL/GenBank/DDBJ databases">
        <authorList>
            <person name="Koch H."/>
        </authorList>
    </citation>
    <scope>NUCLEOTIDE SEQUENCE</scope>
    <source>
        <strain evidence="2">DNF</strain>
    </source>
</reference>
<sequence length="458" mass="47468">MVSPTYCVALAIVLRPPLVRSLRLFKKTTSWQPWWQGCLSVLAFLLLLPGCIPDPDSPPVSENPALDLASLQVQEGGQDRPLSPAFSPTVTSYVVSVSNQTTSVAVTATLANPQLARMRINNQSVSSGQAVGINLSLGSNPVAVLVEETAPSGQTRIYNLVINRAAPGSNRLASLVLSTGSLNPSFNGDQTSYSASVPFSTTQVIVTATAEDPAAKITINNQSVPSGQPSPAIPLNVGANNIVVVVTAQNGSTRSYTVVVTRQANVNLASLAVSAGALSPPFNKDVTEYQVNVPNETASTTITATIEQAGSTLAINGQPVASGQVFGPVPLNVGPNSFAVSVMAPDRITVKTYTVVITRAPSSNALLSTLTVTPGAMIPPFSPGTTTYTVINAGLFTTTANVTATVQEPNATITINGMSVDSGTTLQVPLPTPSTLITILVRAQDTVTTVTYSVTVNK</sequence>
<organism evidence="2 3">
    <name type="scientific">Nitrospira tepida</name>
    <dbReference type="NCBI Taxonomy" id="2973512"/>
    <lineage>
        <taxon>Bacteria</taxon>
        <taxon>Pseudomonadati</taxon>
        <taxon>Nitrospirota</taxon>
        <taxon>Nitrospiria</taxon>
        <taxon>Nitrospirales</taxon>
        <taxon>Nitrospiraceae</taxon>
        <taxon>Nitrospira</taxon>
    </lineage>
</organism>
<proteinExistence type="predicted"/>
<protein>
    <recommendedName>
        <fullName evidence="1">Cadherin-like beta-sandwich-like domain-containing protein</fullName>
    </recommendedName>
</protein>
<evidence type="ECO:0000313" key="3">
    <source>
        <dbReference type="Proteomes" id="UP001179121"/>
    </source>
</evidence>
<dbReference type="AlphaFoldDB" id="A0AA86N2K7"/>
<dbReference type="Pfam" id="PF12733">
    <property type="entry name" value="Cadherin-like"/>
    <property type="match status" value="4"/>
</dbReference>
<dbReference type="Gene3D" id="2.60.40.10">
    <property type="entry name" value="Immunoglobulins"/>
    <property type="match status" value="1"/>
</dbReference>
<feature type="domain" description="Cadherin-like beta-sandwich-like" evidence="1">
    <location>
        <begin position="268"/>
        <end position="359"/>
    </location>
</feature>
<accession>A0AA86N2K7</accession>
<dbReference type="Proteomes" id="UP001179121">
    <property type="component" value="Chromosome"/>
</dbReference>
<gene>
    <name evidence="2" type="ORF">DNFV4_03939</name>
</gene>
<dbReference type="PANTHER" id="PTHR14776">
    <property type="entry name" value="CADHERIN-LIKE AND PC-ESTERASE DOMAIN-CONTAINING PROTEIN 1"/>
    <property type="match status" value="1"/>
</dbReference>
<dbReference type="InterPro" id="IPR013783">
    <property type="entry name" value="Ig-like_fold"/>
</dbReference>
<dbReference type="EMBL" id="OX365700">
    <property type="protein sequence ID" value="CAI4033502.1"/>
    <property type="molecule type" value="Genomic_DNA"/>
</dbReference>
<feature type="domain" description="Cadherin-like beta-sandwich-like" evidence="1">
    <location>
        <begin position="367"/>
        <end position="457"/>
    </location>
</feature>
<feature type="domain" description="Cadherin-like beta-sandwich-like" evidence="1">
    <location>
        <begin position="174"/>
        <end position="263"/>
    </location>
</feature>
<dbReference type="InterPro" id="IPR025883">
    <property type="entry name" value="Cadherin-like_domain"/>
</dbReference>
<evidence type="ECO:0000259" key="1">
    <source>
        <dbReference type="Pfam" id="PF12733"/>
    </source>
</evidence>
<dbReference type="PANTHER" id="PTHR14776:SF1">
    <property type="entry name" value="CADHERIN-LIKE AND PC-ESTERASE DOMAIN-CONTAINING PROTEIN 1"/>
    <property type="match status" value="1"/>
</dbReference>
<keyword evidence="3" id="KW-1185">Reference proteome</keyword>